<proteinExistence type="predicted"/>
<dbReference type="OrthoDB" id="4526040at2"/>
<dbReference type="EMBL" id="SJJZ01000002">
    <property type="protein sequence ID" value="TCC08769.1"/>
    <property type="molecule type" value="Genomic_DNA"/>
</dbReference>
<dbReference type="AlphaFoldDB" id="A0A4R0HLY9"/>
<sequence>MQGEHTIRLHHTGSRLHGTNDPADGESRLTLDLSVSGAIATGTWKERTAPTGYYRGAVYHGTIQLVVSPHARGMNGRWLGFGKNFIVNSGDWHLEWLEA</sequence>
<organism evidence="2 3">
    <name type="scientific">Kribbella soli</name>
    <dbReference type="NCBI Taxonomy" id="1124743"/>
    <lineage>
        <taxon>Bacteria</taxon>
        <taxon>Bacillati</taxon>
        <taxon>Actinomycetota</taxon>
        <taxon>Actinomycetes</taxon>
        <taxon>Propionibacteriales</taxon>
        <taxon>Kribbellaceae</taxon>
        <taxon>Kribbella</taxon>
    </lineage>
</organism>
<evidence type="ECO:0000256" key="1">
    <source>
        <dbReference type="SAM" id="MobiDB-lite"/>
    </source>
</evidence>
<dbReference type="GO" id="GO:0003677">
    <property type="term" value="F:DNA binding"/>
    <property type="evidence" value="ECO:0007669"/>
    <property type="project" value="UniProtKB-KW"/>
</dbReference>
<keyword evidence="3" id="KW-1185">Reference proteome</keyword>
<gene>
    <name evidence="2" type="ORF">E0H45_17390</name>
</gene>
<evidence type="ECO:0000313" key="3">
    <source>
        <dbReference type="Proteomes" id="UP000292346"/>
    </source>
</evidence>
<keyword evidence="2" id="KW-0238">DNA-binding</keyword>
<protein>
    <submittedName>
        <fullName evidence="2">DNA-binding protein</fullName>
    </submittedName>
</protein>
<feature type="region of interest" description="Disordered" evidence="1">
    <location>
        <begin position="1"/>
        <end position="28"/>
    </location>
</feature>
<accession>A0A4R0HLY9</accession>
<dbReference type="Proteomes" id="UP000292346">
    <property type="component" value="Unassembled WGS sequence"/>
</dbReference>
<name>A0A4R0HLY9_9ACTN</name>
<reference evidence="2 3" key="1">
    <citation type="submission" date="2019-02" db="EMBL/GenBank/DDBJ databases">
        <title>Kribbella capetownensis sp. nov. and Kribbella speibonae sp. nov., isolated from soil.</title>
        <authorList>
            <person name="Curtis S.M."/>
            <person name="Norton I."/>
            <person name="Everest G.J."/>
            <person name="Meyers P.R."/>
        </authorList>
    </citation>
    <scope>NUCLEOTIDE SEQUENCE [LARGE SCALE GENOMIC DNA]</scope>
    <source>
        <strain evidence="2 3">KCTC 29219</strain>
    </source>
</reference>
<comment type="caution">
    <text evidence="2">The sequence shown here is derived from an EMBL/GenBank/DDBJ whole genome shotgun (WGS) entry which is preliminary data.</text>
</comment>
<evidence type="ECO:0000313" key="2">
    <source>
        <dbReference type="EMBL" id="TCC08769.1"/>
    </source>
</evidence>